<organism evidence="1 2">
    <name type="scientific">Halomonas elongata (strain ATCC 33173 / DSM 2581 / NBRC 15536 / NCIMB 2198 / 1H9)</name>
    <dbReference type="NCBI Taxonomy" id="768066"/>
    <lineage>
        <taxon>Bacteria</taxon>
        <taxon>Pseudomonadati</taxon>
        <taxon>Pseudomonadota</taxon>
        <taxon>Gammaproteobacteria</taxon>
        <taxon>Oceanospirillales</taxon>
        <taxon>Halomonadaceae</taxon>
        <taxon>Halomonas</taxon>
    </lineage>
</organism>
<gene>
    <name evidence="1" type="ORF">SR933_07240</name>
</gene>
<name>A0ABZ0TBN1_HALED</name>
<sequence>MEIRTTPSITIKDYVVGGGLNYEKPTSDKVELHIDKAKYFAFEVNDIDAYQSDIKLMDDWSDDAGQQMKIAIDTVILGDVYADAAPENAGPDAGVKSGSYNMGESGAPVSITKSNILDTIVDCGSVLDEQNAPDTGRYIILPAWMNGMLKKSDLRDASAMGDSTSVYRNGKVGMLDRFDVYVSNNLSTVTDATTSKKATNVLFGHKKALTFASQMTNMENLPNPQDFGKLVRGLNVFGYEMIDPNAAGHLYAQRG</sequence>
<dbReference type="Proteomes" id="UP001322512">
    <property type="component" value="Chromosome"/>
</dbReference>
<evidence type="ECO:0000313" key="1">
    <source>
        <dbReference type="EMBL" id="WPU48677.1"/>
    </source>
</evidence>
<dbReference type="Pfam" id="PF25209">
    <property type="entry name" value="Phage_capsid_4"/>
    <property type="match status" value="1"/>
</dbReference>
<dbReference type="RefSeq" id="WP_013332399.1">
    <property type="nucleotide sequence ID" value="NC_014532.2"/>
</dbReference>
<dbReference type="GeneID" id="91009967"/>
<proteinExistence type="predicted"/>
<keyword evidence="2" id="KW-1185">Reference proteome</keyword>
<reference evidence="1 2" key="1">
    <citation type="submission" date="2023-11" db="EMBL/GenBank/DDBJ databases">
        <title>MicrobeMod: A computational toolkit for identifying prokaryotic methylation and restriction-modification with nanopore sequencing.</title>
        <authorList>
            <person name="Crits-Christoph A."/>
            <person name="Kang S.C."/>
            <person name="Lee H."/>
            <person name="Ostrov N."/>
        </authorList>
    </citation>
    <scope>NUCLEOTIDE SEQUENCE [LARGE SCALE GENOMIC DNA]</scope>
    <source>
        <strain evidence="1 2">ATCC 33173</strain>
    </source>
</reference>
<evidence type="ECO:0000313" key="2">
    <source>
        <dbReference type="Proteomes" id="UP001322512"/>
    </source>
</evidence>
<accession>A0ABZ0TBN1</accession>
<dbReference type="EMBL" id="CP139472">
    <property type="protein sequence ID" value="WPU48677.1"/>
    <property type="molecule type" value="Genomic_DNA"/>
</dbReference>
<protein>
    <submittedName>
        <fullName evidence="1">Uncharacterized protein</fullName>
    </submittedName>
</protein>